<name>A0A2N4U335_9BURK</name>
<dbReference type="EMBL" id="PDNW01000010">
    <property type="protein sequence ID" value="PLC49428.1"/>
    <property type="molecule type" value="Genomic_DNA"/>
</dbReference>
<accession>A0A2N4U335</accession>
<evidence type="ECO:0000313" key="2">
    <source>
        <dbReference type="Proteomes" id="UP000234190"/>
    </source>
</evidence>
<keyword evidence="2" id="KW-1185">Reference proteome</keyword>
<dbReference type="AlphaFoldDB" id="A0A2N4U335"/>
<keyword evidence="1" id="KW-0378">Hydrolase</keyword>
<proteinExistence type="predicted"/>
<protein>
    <submittedName>
        <fullName evidence="1">Alpha/beta hydrolase</fullName>
    </submittedName>
</protein>
<reference evidence="1 2" key="1">
    <citation type="submission" date="2017-10" db="EMBL/GenBank/DDBJ databases">
        <title>Two draft genome sequences of Pusillimonas sp. strains isolated from a nitrate- and radionuclide-contaminated groundwater in Russia.</title>
        <authorList>
            <person name="Grouzdev D.S."/>
            <person name="Tourova T.P."/>
            <person name="Goeva M.A."/>
            <person name="Babich T.L."/>
            <person name="Sokolova D.S."/>
            <person name="Abdullin R."/>
            <person name="Poltaraus A.B."/>
            <person name="Toshchakov S.V."/>
            <person name="Nazina T.N."/>
        </authorList>
    </citation>
    <scope>NUCLEOTIDE SEQUENCE [LARGE SCALE GENOMIC DNA]</scope>
    <source>
        <strain evidence="1 2">JR1/69-3-13</strain>
    </source>
</reference>
<comment type="caution">
    <text evidence="1">The sequence shown here is derived from an EMBL/GenBank/DDBJ whole genome shotgun (WGS) entry which is preliminary data.</text>
</comment>
<dbReference type="GO" id="GO:0016787">
    <property type="term" value="F:hydrolase activity"/>
    <property type="evidence" value="ECO:0007669"/>
    <property type="project" value="UniProtKB-KW"/>
</dbReference>
<dbReference type="Proteomes" id="UP000234190">
    <property type="component" value="Unassembled WGS sequence"/>
</dbReference>
<sequence length="165" mass="17977">MGGLERADKSMTEQQFDTLADILGLDTPDRVAAHDVIFDGIEATASAAAIADKLHKTDAAIRCAYVIHGPMEFRITVGHRDTHRPPGATSIAIGDTAHLVAHSTEGLISVRVTALPASRVDYYSGVITGYPVKDSRYQIGNGVRFSEDQVMVEEPRAASRWRPRY</sequence>
<evidence type="ECO:0000313" key="1">
    <source>
        <dbReference type="EMBL" id="PLC49428.1"/>
    </source>
</evidence>
<organism evidence="1 2">
    <name type="scientific">Pollutimonas subterranea</name>
    <dbReference type="NCBI Taxonomy" id="2045210"/>
    <lineage>
        <taxon>Bacteria</taxon>
        <taxon>Pseudomonadati</taxon>
        <taxon>Pseudomonadota</taxon>
        <taxon>Betaproteobacteria</taxon>
        <taxon>Burkholderiales</taxon>
        <taxon>Alcaligenaceae</taxon>
        <taxon>Pollutimonas</taxon>
    </lineage>
</organism>
<gene>
    <name evidence="1" type="ORF">CR159_12530</name>
</gene>